<evidence type="ECO:0000313" key="3">
    <source>
        <dbReference type="Proteomes" id="UP001221757"/>
    </source>
</evidence>
<gene>
    <name evidence="2" type="ORF">B0H17DRAFT_591465</name>
</gene>
<proteinExistence type="predicted"/>
<organism evidence="2 3">
    <name type="scientific">Mycena rosella</name>
    <name type="common">Pink bonnet</name>
    <name type="synonym">Agaricus rosellus</name>
    <dbReference type="NCBI Taxonomy" id="1033263"/>
    <lineage>
        <taxon>Eukaryota</taxon>
        <taxon>Fungi</taxon>
        <taxon>Dikarya</taxon>
        <taxon>Basidiomycota</taxon>
        <taxon>Agaricomycotina</taxon>
        <taxon>Agaricomycetes</taxon>
        <taxon>Agaricomycetidae</taxon>
        <taxon>Agaricales</taxon>
        <taxon>Marasmiineae</taxon>
        <taxon>Mycenaceae</taxon>
        <taxon>Mycena</taxon>
    </lineage>
</organism>
<evidence type="ECO:0000313" key="2">
    <source>
        <dbReference type="EMBL" id="KAJ7690378.1"/>
    </source>
</evidence>
<feature type="compositionally biased region" description="Acidic residues" evidence="1">
    <location>
        <begin position="179"/>
        <end position="189"/>
    </location>
</feature>
<evidence type="ECO:0000256" key="1">
    <source>
        <dbReference type="SAM" id="MobiDB-lite"/>
    </source>
</evidence>
<feature type="compositionally biased region" description="Basic and acidic residues" evidence="1">
    <location>
        <begin position="190"/>
        <end position="200"/>
    </location>
</feature>
<name>A0AAD7GE15_MYCRO</name>
<sequence length="209" mass="24539">MCLPILCQEFDELYPEALVSTELACGYIRLIQRIGDRDLPMELWKYSSPFVKYLEWGRHIRSSPTSSPELLLDLRRFVPHWDGFVDGEEQLQPNEFHDVVQWLKASPDPQLDLIERWQGYLEASMHRWGNFSDDQLEARWQHNLEREAHFHGPPQPSDEEVLRCWESVLETINRKSGFETEESDDEEGESSDKEEGLRDGGEEESDDEE</sequence>
<protein>
    <submittedName>
        <fullName evidence="2">Uncharacterized protein</fullName>
    </submittedName>
</protein>
<accession>A0AAD7GE15</accession>
<dbReference type="AlphaFoldDB" id="A0AAD7GE15"/>
<keyword evidence="3" id="KW-1185">Reference proteome</keyword>
<dbReference type="EMBL" id="JARKIE010000065">
    <property type="protein sequence ID" value="KAJ7690378.1"/>
    <property type="molecule type" value="Genomic_DNA"/>
</dbReference>
<comment type="caution">
    <text evidence="2">The sequence shown here is derived from an EMBL/GenBank/DDBJ whole genome shotgun (WGS) entry which is preliminary data.</text>
</comment>
<dbReference type="Proteomes" id="UP001221757">
    <property type="component" value="Unassembled WGS sequence"/>
</dbReference>
<reference evidence="2" key="1">
    <citation type="submission" date="2023-03" db="EMBL/GenBank/DDBJ databases">
        <title>Massive genome expansion in bonnet fungi (Mycena s.s.) driven by repeated elements and novel gene families across ecological guilds.</title>
        <authorList>
            <consortium name="Lawrence Berkeley National Laboratory"/>
            <person name="Harder C.B."/>
            <person name="Miyauchi S."/>
            <person name="Viragh M."/>
            <person name="Kuo A."/>
            <person name="Thoen E."/>
            <person name="Andreopoulos B."/>
            <person name="Lu D."/>
            <person name="Skrede I."/>
            <person name="Drula E."/>
            <person name="Henrissat B."/>
            <person name="Morin E."/>
            <person name="Kohler A."/>
            <person name="Barry K."/>
            <person name="LaButti K."/>
            <person name="Morin E."/>
            <person name="Salamov A."/>
            <person name="Lipzen A."/>
            <person name="Mereny Z."/>
            <person name="Hegedus B."/>
            <person name="Baldrian P."/>
            <person name="Stursova M."/>
            <person name="Weitz H."/>
            <person name="Taylor A."/>
            <person name="Grigoriev I.V."/>
            <person name="Nagy L.G."/>
            <person name="Martin F."/>
            <person name="Kauserud H."/>
        </authorList>
    </citation>
    <scope>NUCLEOTIDE SEQUENCE</scope>
    <source>
        <strain evidence="2">CBHHK067</strain>
    </source>
</reference>
<feature type="region of interest" description="Disordered" evidence="1">
    <location>
        <begin position="174"/>
        <end position="209"/>
    </location>
</feature>